<reference evidence="1 2" key="1">
    <citation type="journal article" date="2018" name="IMA Fungus">
        <title>IMA Genome-F 9: Draft genome sequence of Annulohypoxylon stygium, Aspergillus mulundensis, Berkeleyomyces basicola (syn. Thielaviopsis basicola), Ceratocystis smalleyi, two Cercospora beticola strains, Coleophoma cylindrospora, Fusarium fracticaudum, Phialophora cf. hyalina, and Morchella septimelata.</title>
        <authorList>
            <person name="Wingfield B.D."/>
            <person name="Bills G.F."/>
            <person name="Dong Y."/>
            <person name="Huang W."/>
            <person name="Nel W.J."/>
            <person name="Swalarsk-Parry B.S."/>
            <person name="Vaghefi N."/>
            <person name="Wilken P.M."/>
            <person name="An Z."/>
            <person name="de Beer Z.W."/>
            <person name="De Vos L."/>
            <person name="Chen L."/>
            <person name="Duong T.A."/>
            <person name="Gao Y."/>
            <person name="Hammerbacher A."/>
            <person name="Kikkert J.R."/>
            <person name="Li Y."/>
            <person name="Li H."/>
            <person name="Li K."/>
            <person name="Li Q."/>
            <person name="Liu X."/>
            <person name="Ma X."/>
            <person name="Naidoo K."/>
            <person name="Pethybridge S.J."/>
            <person name="Sun J."/>
            <person name="Steenkamp E.T."/>
            <person name="van der Nest M.A."/>
            <person name="van Wyk S."/>
            <person name="Wingfield M.J."/>
            <person name="Xiong C."/>
            <person name="Yue Q."/>
            <person name="Zhang X."/>
        </authorList>
    </citation>
    <scope>NUCLEOTIDE SEQUENCE [LARGE SCALE GENOMIC DNA]</scope>
    <source>
        <strain evidence="1 2">BP 5553</strain>
    </source>
</reference>
<dbReference type="STRING" id="2656787.A0A370TB71"/>
<sequence length="163" mass="17866">MSDIKQQPVTQQPTASNNLTYKQVTTVTGTEPWTSDIFNCLDGGLDGNDNLCLKGTFCPCFVYGKTAARMRDPSLTGYDRINNDCLFWAGASYCGLQWVLTFLKRGEIRENYHIQGDALTDCLFSAFCGCCSVIQHEKEVLAKLSQQGVVSQGYQAPAAMAAP</sequence>
<dbReference type="EMBL" id="NPIC01000013">
    <property type="protein sequence ID" value="RDL31174.1"/>
    <property type="molecule type" value="Genomic_DNA"/>
</dbReference>
<dbReference type="Proteomes" id="UP000254866">
    <property type="component" value="Unassembled WGS sequence"/>
</dbReference>
<evidence type="ECO:0000313" key="1">
    <source>
        <dbReference type="EMBL" id="RDL31174.1"/>
    </source>
</evidence>
<organism evidence="1 2">
    <name type="scientific">Venustampulla echinocandica</name>
    <dbReference type="NCBI Taxonomy" id="2656787"/>
    <lineage>
        <taxon>Eukaryota</taxon>
        <taxon>Fungi</taxon>
        <taxon>Dikarya</taxon>
        <taxon>Ascomycota</taxon>
        <taxon>Pezizomycotina</taxon>
        <taxon>Leotiomycetes</taxon>
        <taxon>Helotiales</taxon>
        <taxon>Pleuroascaceae</taxon>
        <taxon>Venustampulla</taxon>
    </lineage>
</organism>
<dbReference type="AlphaFoldDB" id="A0A370TB71"/>
<protein>
    <submittedName>
        <fullName evidence="1">PLAC8 family protein</fullName>
    </submittedName>
</protein>
<dbReference type="OrthoDB" id="1045822at2759"/>
<proteinExistence type="predicted"/>
<dbReference type="PANTHER" id="PTHR15907">
    <property type="entry name" value="DUF614 FAMILY PROTEIN-RELATED"/>
    <property type="match status" value="1"/>
</dbReference>
<dbReference type="NCBIfam" id="TIGR01571">
    <property type="entry name" value="A_thal_Cys_rich"/>
    <property type="match status" value="1"/>
</dbReference>
<keyword evidence="2" id="KW-1185">Reference proteome</keyword>
<dbReference type="GeneID" id="43602812"/>
<dbReference type="Pfam" id="PF04749">
    <property type="entry name" value="PLAC8"/>
    <property type="match status" value="1"/>
</dbReference>
<dbReference type="RefSeq" id="XP_031865423.1">
    <property type="nucleotide sequence ID" value="XM_032018586.1"/>
</dbReference>
<name>A0A370TB71_9HELO</name>
<dbReference type="InterPro" id="IPR006461">
    <property type="entry name" value="PLAC_motif_containing"/>
</dbReference>
<comment type="caution">
    <text evidence="1">The sequence shown here is derived from an EMBL/GenBank/DDBJ whole genome shotgun (WGS) entry which is preliminary data.</text>
</comment>
<gene>
    <name evidence="1" type="ORF">BP5553_09963</name>
</gene>
<evidence type="ECO:0000313" key="2">
    <source>
        <dbReference type="Proteomes" id="UP000254866"/>
    </source>
</evidence>
<accession>A0A370TB71</accession>